<gene>
    <name evidence="2" type="ORF">SETTUDRAFT_68316</name>
</gene>
<feature type="region of interest" description="Disordered" evidence="1">
    <location>
        <begin position="1"/>
        <end position="22"/>
    </location>
</feature>
<protein>
    <submittedName>
        <fullName evidence="2">Uncharacterized protein</fullName>
    </submittedName>
</protein>
<dbReference type="AlphaFoldDB" id="R0KRH7"/>
<dbReference type="GeneID" id="19405343"/>
<feature type="compositionally biased region" description="Acidic residues" evidence="1">
    <location>
        <begin position="1"/>
        <end position="13"/>
    </location>
</feature>
<dbReference type="OrthoDB" id="3799489at2759"/>
<feature type="non-terminal residue" evidence="2">
    <location>
        <position position="1"/>
    </location>
</feature>
<evidence type="ECO:0000313" key="2">
    <source>
        <dbReference type="EMBL" id="EOA91599.1"/>
    </source>
</evidence>
<dbReference type="EMBL" id="KB908481">
    <property type="protein sequence ID" value="EOA91599.1"/>
    <property type="molecule type" value="Genomic_DNA"/>
</dbReference>
<reference evidence="2 3" key="1">
    <citation type="journal article" date="2012" name="PLoS Pathog.">
        <title>Diverse lifestyles and strategies of plant pathogenesis encoded in the genomes of eighteen Dothideomycetes fungi.</title>
        <authorList>
            <person name="Ohm R.A."/>
            <person name="Feau N."/>
            <person name="Henrissat B."/>
            <person name="Schoch C.L."/>
            <person name="Horwitz B.A."/>
            <person name="Barry K.W."/>
            <person name="Condon B.J."/>
            <person name="Copeland A.C."/>
            <person name="Dhillon B."/>
            <person name="Glaser F."/>
            <person name="Hesse C.N."/>
            <person name="Kosti I."/>
            <person name="LaButti K."/>
            <person name="Lindquist E.A."/>
            <person name="Lucas S."/>
            <person name="Salamov A.A."/>
            <person name="Bradshaw R.E."/>
            <person name="Ciuffetti L."/>
            <person name="Hamelin R.C."/>
            <person name="Kema G.H.J."/>
            <person name="Lawrence C."/>
            <person name="Scott J.A."/>
            <person name="Spatafora J.W."/>
            <person name="Turgeon B.G."/>
            <person name="de Wit P.J.G.M."/>
            <person name="Zhong S."/>
            <person name="Goodwin S.B."/>
            <person name="Grigoriev I.V."/>
        </authorList>
    </citation>
    <scope>NUCLEOTIDE SEQUENCE [LARGE SCALE GENOMIC DNA]</scope>
    <source>
        <strain evidence="3">28A</strain>
    </source>
</reference>
<dbReference type="RefSeq" id="XP_008020329.1">
    <property type="nucleotide sequence ID" value="XM_008022138.1"/>
</dbReference>
<reference evidence="2 3" key="2">
    <citation type="journal article" date="2013" name="PLoS Genet.">
        <title>Comparative genome structure, secondary metabolite, and effector coding capacity across Cochliobolus pathogens.</title>
        <authorList>
            <person name="Condon B.J."/>
            <person name="Leng Y."/>
            <person name="Wu D."/>
            <person name="Bushley K.E."/>
            <person name="Ohm R.A."/>
            <person name="Otillar R."/>
            <person name="Martin J."/>
            <person name="Schackwitz W."/>
            <person name="Grimwood J."/>
            <person name="MohdZainudin N."/>
            <person name="Xue C."/>
            <person name="Wang R."/>
            <person name="Manning V.A."/>
            <person name="Dhillon B."/>
            <person name="Tu Z.J."/>
            <person name="Steffenson B.J."/>
            <person name="Salamov A."/>
            <person name="Sun H."/>
            <person name="Lowry S."/>
            <person name="LaButti K."/>
            <person name="Han J."/>
            <person name="Copeland A."/>
            <person name="Lindquist E."/>
            <person name="Barry K."/>
            <person name="Schmutz J."/>
            <person name="Baker S.E."/>
            <person name="Ciuffetti L.M."/>
            <person name="Grigoriev I.V."/>
            <person name="Zhong S."/>
            <person name="Turgeon B.G."/>
        </authorList>
    </citation>
    <scope>NUCLEOTIDE SEQUENCE [LARGE SCALE GENOMIC DNA]</scope>
    <source>
        <strain evidence="3">28A</strain>
    </source>
</reference>
<feature type="non-terminal residue" evidence="2">
    <location>
        <position position="296"/>
    </location>
</feature>
<organism evidence="2 3">
    <name type="scientific">Exserohilum turcicum (strain 28A)</name>
    <name type="common">Northern leaf blight fungus</name>
    <name type="synonym">Setosphaeria turcica</name>
    <dbReference type="NCBI Taxonomy" id="671987"/>
    <lineage>
        <taxon>Eukaryota</taxon>
        <taxon>Fungi</taxon>
        <taxon>Dikarya</taxon>
        <taxon>Ascomycota</taxon>
        <taxon>Pezizomycotina</taxon>
        <taxon>Dothideomycetes</taxon>
        <taxon>Pleosporomycetidae</taxon>
        <taxon>Pleosporales</taxon>
        <taxon>Pleosporineae</taxon>
        <taxon>Pleosporaceae</taxon>
        <taxon>Exserohilum</taxon>
    </lineage>
</organism>
<accession>R0KRH7</accession>
<dbReference type="Proteomes" id="UP000016935">
    <property type="component" value="Unassembled WGS sequence"/>
</dbReference>
<name>R0KRH7_EXST2</name>
<evidence type="ECO:0000256" key="1">
    <source>
        <dbReference type="SAM" id="MobiDB-lite"/>
    </source>
</evidence>
<sequence>LLAVDDSDSELSDDPAPYWDRKLINCPQRPEEKFEPHDTDPTKIKAVFHFKLSNGSGWYTQRDELPEQRDSAEEDKFGENDSLFFPDLGPNKVPERPRLRKGLVHSPWVQVSPWRWEQQSVTGDTEVWSPKFVYRRFNARTHEYEKIYVAENKMENADPNDKRWVYAYNKWIDQIRRRSDSSWVAEKRRDHWKVTEICAMYAGFNEFIHTNGIDAYHGISVASLERILDRVNTAGQNNRGIDSLRGQVNSAHAGKNPSLAYLRDNVRDLVEYLQHGGVLSDDERFPEKFIPEAEFP</sequence>
<proteinExistence type="predicted"/>
<keyword evidence="3" id="KW-1185">Reference proteome</keyword>
<dbReference type="HOGENOM" id="CLU_055141_0_0_1"/>
<evidence type="ECO:0000313" key="3">
    <source>
        <dbReference type="Proteomes" id="UP000016935"/>
    </source>
</evidence>